<keyword evidence="5" id="KW-0472">Membrane</keyword>
<evidence type="ECO:0000256" key="4">
    <source>
        <dbReference type="ARBA" id="ARBA00022490"/>
    </source>
</evidence>
<evidence type="ECO:0008006" key="10">
    <source>
        <dbReference type="Google" id="ProtNLM"/>
    </source>
</evidence>
<evidence type="ECO:0000256" key="2">
    <source>
        <dbReference type="ARBA" id="ARBA00004514"/>
    </source>
</evidence>
<keyword evidence="9" id="KW-1185">Reference proteome</keyword>
<dbReference type="OrthoDB" id="18937at2759"/>
<dbReference type="InterPro" id="IPR018619">
    <property type="entry name" value="Hyccin"/>
</dbReference>
<accession>A0A9J6C9G2</accession>
<protein>
    <recommendedName>
        <fullName evidence="10">Hyccin</fullName>
    </recommendedName>
</protein>
<keyword evidence="3" id="KW-1003">Cell membrane</keyword>
<evidence type="ECO:0000256" key="3">
    <source>
        <dbReference type="ARBA" id="ARBA00022475"/>
    </source>
</evidence>
<dbReference type="EMBL" id="JADBJN010000002">
    <property type="protein sequence ID" value="KAG5678557.1"/>
    <property type="molecule type" value="Genomic_DNA"/>
</dbReference>
<dbReference type="Proteomes" id="UP001107558">
    <property type="component" value="Chromosome 2"/>
</dbReference>
<comment type="subcellular location">
    <subcellularLocation>
        <location evidence="1">Cell membrane</location>
    </subcellularLocation>
    <subcellularLocation>
        <location evidence="2">Cytoplasm</location>
        <location evidence="2">Cytosol</location>
    </subcellularLocation>
</comment>
<comment type="similarity">
    <text evidence="6">Belongs to the Hyccin family.</text>
</comment>
<feature type="region of interest" description="Disordered" evidence="7">
    <location>
        <begin position="433"/>
        <end position="460"/>
    </location>
</feature>
<dbReference type="PANTHER" id="PTHR31220:SF1">
    <property type="entry name" value="GH21176P"/>
    <property type="match status" value="1"/>
</dbReference>
<evidence type="ECO:0000256" key="7">
    <source>
        <dbReference type="SAM" id="MobiDB-lite"/>
    </source>
</evidence>
<dbReference type="GO" id="GO:0072659">
    <property type="term" value="P:protein localization to plasma membrane"/>
    <property type="evidence" value="ECO:0007669"/>
    <property type="project" value="TreeGrafter"/>
</dbReference>
<comment type="caution">
    <text evidence="8">The sequence shown here is derived from an EMBL/GenBank/DDBJ whole genome shotgun (WGS) entry which is preliminary data.</text>
</comment>
<sequence>MAESIVTDWIGDFNSLEPQQLKTFAALHAENHELSTAIHTIFNDKSKHQEYLHPICNQLYNFYRSNETELKCFTLQFIPNLIYLYLNAVSCGEKHNYRCVETLLVCAYNMEVCNENGLLKSVSFRMPVLAQASIYHEEKNLHASDLKRWEDHSNKEISWRSLQQIYKVTAHNRMTMMSALMFIFNQQLSLIQKSALYHLCKSSSKLATQGYTKFGHSYRSSYGNDPVNTSTSLNSSSTGAPTSNINKIAPRIQLSQQLLLEILNAIYFAMFNEFASAAIQAVEDIHNRACYELYTDVILVTNAIKNSLQANPSGQPSDGPMGISVALTPSTTVVTVSKSMITNASFRTKKLPDDLEFVDLKHLQVTQDEMMKRLALLDDHENICGEQQSKLQKKTEGVTKRFGLKGWSWKQSPAKSTSIEEEQQQQLSYSLQDYSPKKSLSSKSSTPNQSPKHRISSSETIRNCLSDEITSFRRKKHQKQQIQQNSDFNRNELRASASARLIQLYDSKDEIDKFDPEYEFRSLLPANGRPASIHVIQQTVRSDDF</sequence>
<evidence type="ECO:0000256" key="1">
    <source>
        <dbReference type="ARBA" id="ARBA00004236"/>
    </source>
</evidence>
<evidence type="ECO:0000313" key="9">
    <source>
        <dbReference type="Proteomes" id="UP001107558"/>
    </source>
</evidence>
<name>A0A9J6C9G2_POLVA</name>
<keyword evidence="4" id="KW-0963">Cytoplasm</keyword>
<proteinExistence type="inferred from homology"/>
<dbReference type="GO" id="GO:0005886">
    <property type="term" value="C:plasma membrane"/>
    <property type="evidence" value="ECO:0007669"/>
    <property type="project" value="UniProtKB-SubCell"/>
</dbReference>
<dbReference type="GO" id="GO:0046854">
    <property type="term" value="P:phosphatidylinositol phosphate biosynthetic process"/>
    <property type="evidence" value="ECO:0007669"/>
    <property type="project" value="TreeGrafter"/>
</dbReference>
<dbReference type="Pfam" id="PF09790">
    <property type="entry name" value="Hyccin"/>
    <property type="match status" value="1"/>
</dbReference>
<evidence type="ECO:0000256" key="6">
    <source>
        <dbReference type="ARBA" id="ARBA00034482"/>
    </source>
</evidence>
<feature type="compositionally biased region" description="Low complexity" evidence="7">
    <location>
        <begin position="437"/>
        <end position="450"/>
    </location>
</feature>
<gene>
    <name evidence="8" type="ORF">PVAND_008222</name>
</gene>
<dbReference type="GO" id="GO:0005829">
    <property type="term" value="C:cytosol"/>
    <property type="evidence" value="ECO:0007669"/>
    <property type="project" value="UniProtKB-SubCell"/>
</dbReference>
<organism evidence="8 9">
    <name type="scientific">Polypedilum vanderplanki</name>
    <name type="common">Sleeping chironomid midge</name>
    <dbReference type="NCBI Taxonomy" id="319348"/>
    <lineage>
        <taxon>Eukaryota</taxon>
        <taxon>Metazoa</taxon>
        <taxon>Ecdysozoa</taxon>
        <taxon>Arthropoda</taxon>
        <taxon>Hexapoda</taxon>
        <taxon>Insecta</taxon>
        <taxon>Pterygota</taxon>
        <taxon>Neoptera</taxon>
        <taxon>Endopterygota</taxon>
        <taxon>Diptera</taxon>
        <taxon>Nematocera</taxon>
        <taxon>Chironomoidea</taxon>
        <taxon>Chironomidae</taxon>
        <taxon>Chironominae</taxon>
        <taxon>Polypedilum</taxon>
        <taxon>Polypedilum</taxon>
    </lineage>
</organism>
<reference evidence="8" key="1">
    <citation type="submission" date="2021-03" db="EMBL/GenBank/DDBJ databases">
        <title>Chromosome level genome of the anhydrobiotic midge Polypedilum vanderplanki.</title>
        <authorList>
            <person name="Yoshida Y."/>
            <person name="Kikawada T."/>
            <person name="Gusev O."/>
        </authorList>
    </citation>
    <scope>NUCLEOTIDE SEQUENCE</scope>
    <source>
        <strain evidence="8">NIAS01</strain>
        <tissue evidence="8">Whole body or cell culture</tissue>
    </source>
</reference>
<evidence type="ECO:0000256" key="5">
    <source>
        <dbReference type="ARBA" id="ARBA00023136"/>
    </source>
</evidence>
<dbReference type="PANTHER" id="PTHR31220">
    <property type="entry name" value="HYCCIN RELATED"/>
    <property type="match status" value="1"/>
</dbReference>
<dbReference type="AlphaFoldDB" id="A0A9J6C9G2"/>
<evidence type="ECO:0000313" key="8">
    <source>
        <dbReference type="EMBL" id="KAG5678557.1"/>
    </source>
</evidence>